<evidence type="ECO:0000256" key="1">
    <source>
        <dbReference type="ARBA" id="ARBA00022723"/>
    </source>
</evidence>
<keyword evidence="1" id="KW-0479">Metal-binding</keyword>
<dbReference type="SUPFAM" id="SSF48056">
    <property type="entry name" value="Di-copper centre-containing domain"/>
    <property type="match status" value="1"/>
</dbReference>
<accession>A0A0R3PF75</accession>
<gene>
    <name evidence="3" type="ORF">ACOC_LOCUS2804</name>
</gene>
<evidence type="ECO:0000313" key="3">
    <source>
        <dbReference type="EMBL" id="VDM54389.1"/>
    </source>
</evidence>
<evidence type="ECO:0000313" key="4">
    <source>
        <dbReference type="Proteomes" id="UP000267027"/>
    </source>
</evidence>
<organism evidence="5">
    <name type="scientific">Angiostrongylus costaricensis</name>
    <name type="common">Nematode worm</name>
    <dbReference type="NCBI Taxonomy" id="334426"/>
    <lineage>
        <taxon>Eukaryota</taxon>
        <taxon>Metazoa</taxon>
        <taxon>Ecdysozoa</taxon>
        <taxon>Nematoda</taxon>
        <taxon>Chromadorea</taxon>
        <taxon>Rhabditida</taxon>
        <taxon>Rhabditina</taxon>
        <taxon>Rhabditomorpha</taxon>
        <taxon>Strongyloidea</taxon>
        <taxon>Metastrongylidae</taxon>
        <taxon>Angiostrongylus</taxon>
    </lineage>
</organism>
<protein>
    <submittedName>
        <fullName evidence="5">Tyrosinase_Cu-bd domain-containing protein</fullName>
    </submittedName>
</protein>
<dbReference type="OMA" id="AFTLWHR"/>
<evidence type="ECO:0000313" key="5">
    <source>
        <dbReference type="WBParaSite" id="ACOC_0000280301-mRNA-1"/>
    </source>
</evidence>
<dbReference type="Pfam" id="PF00264">
    <property type="entry name" value="Tyrosinase"/>
    <property type="match status" value="1"/>
</dbReference>
<dbReference type="GO" id="GO:0046872">
    <property type="term" value="F:metal ion binding"/>
    <property type="evidence" value="ECO:0007669"/>
    <property type="project" value="UniProtKB-KW"/>
</dbReference>
<reference evidence="5" key="1">
    <citation type="submission" date="2017-02" db="UniProtKB">
        <authorList>
            <consortium name="WormBaseParasite"/>
        </authorList>
    </citation>
    <scope>IDENTIFICATION</scope>
</reference>
<feature type="domain" description="Tyrosinase copper-binding" evidence="2">
    <location>
        <begin position="174"/>
        <end position="334"/>
    </location>
</feature>
<dbReference type="WBParaSite" id="ACOC_0000280301-mRNA-1">
    <property type="protein sequence ID" value="ACOC_0000280301-mRNA-1"/>
    <property type="gene ID" value="ACOC_0000280301"/>
</dbReference>
<dbReference type="GO" id="GO:0016491">
    <property type="term" value="F:oxidoreductase activity"/>
    <property type="evidence" value="ECO:0007669"/>
    <property type="project" value="InterPro"/>
</dbReference>
<name>A0A0R3PF75_ANGCS</name>
<dbReference type="Gene3D" id="1.10.1280.10">
    <property type="entry name" value="Di-copper center containing domain from catechol oxidase"/>
    <property type="match status" value="1"/>
</dbReference>
<sequence length="473" mass="54714">MNLQRSENMKSRGTLVLGLLSYFRFACNFITETEYLIGNKKYVERVEQPWFRVPHSDPQRIDEKDVEWSSFGKHTVPKNDNGVLPYWTLLEEKYLPCLDRRCVCPFFNGSISKDDCTLPSGKLLRRALRQEIRTLTDFDRRQFEDTVNWMKVSGIYNRISRVHKYAGVHAGPAFELVIRHFSPNPNMGVPYWDSTLDSELPEPLDSLIFTDIFFGKVNEDGFVVSGPYANWTTMEGRPWIFRGFGLNKAGELLNNARIDWIVNNPDINMVLGSSRPLTSCPIKNALDARMLEYSHDYVHFFIDGDMGKQHSSSNDIIFLFHHSMIDLIFESWRRNMQVVLGENMDSRTERERDYPASNEKCFPPWHNIDSVMPMLHPLTNGEALSNAYTDELYEFAPRPICNRTHPECGSKYLFCHVPEKSESHCMAKVRLGGKCSGFEGTRICYVGECVRGKCENHTTLQKLHKQSDNIWTM</sequence>
<dbReference type="AlphaFoldDB" id="A0A0R3PF75"/>
<dbReference type="Proteomes" id="UP000267027">
    <property type="component" value="Unassembled WGS sequence"/>
</dbReference>
<dbReference type="OrthoDB" id="6132182at2759"/>
<dbReference type="PANTHER" id="PTHR11474:SF50">
    <property type="entry name" value="TYROSINASE COPPER-BINDING DOMAIN-CONTAINING PROTEIN"/>
    <property type="match status" value="1"/>
</dbReference>
<dbReference type="EMBL" id="UYYA01000639">
    <property type="protein sequence ID" value="VDM54389.1"/>
    <property type="molecule type" value="Genomic_DNA"/>
</dbReference>
<dbReference type="InterPro" id="IPR008922">
    <property type="entry name" value="Di-copper_centre_dom_sf"/>
</dbReference>
<evidence type="ECO:0000259" key="2">
    <source>
        <dbReference type="Pfam" id="PF00264"/>
    </source>
</evidence>
<keyword evidence="4" id="KW-1185">Reference proteome</keyword>
<dbReference type="InterPro" id="IPR002227">
    <property type="entry name" value="Tyrosinase_Cu-bd"/>
</dbReference>
<dbReference type="PANTHER" id="PTHR11474">
    <property type="entry name" value="TYROSINASE FAMILY MEMBER"/>
    <property type="match status" value="1"/>
</dbReference>
<dbReference type="InterPro" id="IPR050316">
    <property type="entry name" value="Tyrosinase/Hemocyanin"/>
</dbReference>
<proteinExistence type="predicted"/>
<reference evidence="3 4" key="2">
    <citation type="submission" date="2018-11" db="EMBL/GenBank/DDBJ databases">
        <authorList>
            <consortium name="Pathogen Informatics"/>
        </authorList>
    </citation>
    <scope>NUCLEOTIDE SEQUENCE [LARGE SCALE GENOMIC DNA]</scope>
    <source>
        <strain evidence="3 4">Costa Rica</strain>
    </source>
</reference>